<reference evidence="1 2" key="1">
    <citation type="journal article" date="2023" name="Antonie Van Leeuwenhoek">
        <title>Mesoterricola silvestris gen. nov., sp. nov., Mesoterricola sediminis sp. nov., Geothrix oryzae sp. nov., Geothrix edaphica sp. nov., Geothrix rubra sp. nov., and Geothrix limicola sp. nov., six novel members of Acidobacteriota isolated from soils.</title>
        <authorList>
            <person name="Itoh H."/>
            <person name="Sugisawa Y."/>
            <person name="Mise K."/>
            <person name="Xu Z."/>
            <person name="Kuniyasu M."/>
            <person name="Ushijima N."/>
            <person name="Kawano K."/>
            <person name="Kobayashi E."/>
            <person name="Shiratori Y."/>
            <person name="Masuda Y."/>
            <person name="Senoo K."/>
        </authorList>
    </citation>
    <scope>NUCLEOTIDE SEQUENCE [LARGE SCALE GENOMIC DNA]</scope>
    <source>
        <strain evidence="1 2">Red804</strain>
    </source>
</reference>
<name>A0ABQ5QFN1_9BACT</name>
<gene>
    <name evidence="1" type="ORF">GETHLI_13560</name>
</gene>
<evidence type="ECO:0000313" key="2">
    <source>
        <dbReference type="Proteomes" id="UP001165069"/>
    </source>
</evidence>
<dbReference type="EMBL" id="BSDE01000002">
    <property type="protein sequence ID" value="GLH72854.1"/>
    <property type="molecule type" value="Genomic_DNA"/>
</dbReference>
<accession>A0ABQ5QFN1</accession>
<protein>
    <submittedName>
        <fullName evidence="1">Uncharacterized protein</fullName>
    </submittedName>
</protein>
<organism evidence="1 2">
    <name type="scientific">Geothrix limicola</name>
    <dbReference type="NCBI Taxonomy" id="2927978"/>
    <lineage>
        <taxon>Bacteria</taxon>
        <taxon>Pseudomonadati</taxon>
        <taxon>Acidobacteriota</taxon>
        <taxon>Holophagae</taxon>
        <taxon>Holophagales</taxon>
        <taxon>Holophagaceae</taxon>
        <taxon>Geothrix</taxon>
    </lineage>
</organism>
<evidence type="ECO:0000313" key="1">
    <source>
        <dbReference type="EMBL" id="GLH72854.1"/>
    </source>
</evidence>
<sequence length="275" mass="29212">MTAITGFEKGSGKTTFLTHALPLVRKAGPVAVFSIGVDGALKARDAGAPSPEIRVERGDLVLTTEAFARGSSASFEVLEALPGRSALGRLFLGRALRGGSVTLVGSEHLSVLADLIAQVRREGWAHSVLVDGAVNRVTQVAALGDLAFVFTARLDRANLARAAARIRHLNLLASLPVEPQPQEGALRIEGPLGPAQLSALPQDTRIVSIEDFTKVFLEPADLSRALQRLDIRVRRAFRLLCVAVTLRDVSRPECLQAVGEAASGALLFNPYEVAS</sequence>
<proteinExistence type="predicted"/>
<comment type="caution">
    <text evidence="1">The sequence shown here is derived from an EMBL/GenBank/DDBJ whole genome shotgun (WGS) entry which is preliminary data.</text>
</comment>
<dbReference type="RefSeq" id="WP_285573048.1">
    <property type="nucleotide sequence ID" value="NZ_BSDE01000002.1"/>
</dbReference>
<keyword evidence="2" id="KW-1185">Reference proteome</keyword>
<dbReference type="Proteomes" id="UP001165069">
    <property type="component" value="Unassembled WGS sequence"/>
</dbReference>